<gene>
    <name evidence="3" type="ORF">POVCU1_019860</name>
    <name evidence="2" type="ORF">POVCU2_0021870</name>
</gene>
<dbReference type="PANTHER" id="PTHR46127:SF1">
    <property type="entry name" value="CILIA- AND FLAGELLA-ASSOCIATED PROTEIN 65"/>
    <property type="match status" value="1"/>
</dbReference>
<dbReference type="GO" id="GO:0005737">
    <property type="term" value="C:cytoplasm"/>
    <property type="evidence" value="ECO:0007669"/>
    <property type="project" value="UniProtKB-SubCell"/>
</dbReference>
<reference evidence="4 5" key="1">
    <citation type="submission" date="2016-05" db="EMBL/GenBank/DDBJ databases">
        <authorList>
            <person name="Naeem Raeece"/>
        </authorList>
    </citation>
    <scope>NUCLEOTIDE SEQUENCE [LARGE SCALE GENOMIC DNA]</scope>
</reference>
<dbReference type="PANTHER" id="PTHR46127">
    <property type="entry name" value="CILIA- AND FLAGELLA-ASSOCIATED PROTEIN 65"/>
    <property type="match status" value="1"/>
</dbReference>
<evidence type="ECO:0000313" key="2">
    <source>
        <dbReference type="EMBL" id="SBS83602.1"/>
    </source>
</evidence>
<protein>
    <recommendedName>
        <fullName evidence="1">CFAP65-like ninth Ig-like domain-containing protein</fullName>
    </recommendedName>
</protein>
<proteinExistence type="predicted"/>
<dbReference type="EMBL" id="FLQU01000293">
    <property type="protein sequence ID" value="SBS83602.1"/>
    <property type="molecule type" value="Genomic_DNA"/>
</dbReference>
<dbReference type="GO" id="GO:0031514">
    <property type="term" value="C:motile cilium"/>
    <property type="evidence" value="ECO:0007669"/>
    <property type="project" value="UniProtKB-SubCell"/>
</dbReference>
<dbReference type="Proteomes" id="UP000078546">
    <property type="component" value="Unassembled WGS sequence"/>
</dbReference>
<sequence>MYGLDFPPEIEFRDYEGGVKIIKRLTIKNTTKNIIKFRFLFQSSTYFTYPLQEIENISPGLTKSYLISFMNPLNDYKIIYETLNILIYDKQKDKKIYIKLIATPLKCDVVFPSVLNFKEIVIKQKTTEEFILRNQGTLNTIIKLSHKNFTKKKKLKIKIEPSQFILKSNQKINVHLVIHTEIPQNYTEYISCSIIEIPKHVERKIFSSDEEDTMNTTINPYDNEENIISDIIKILNQENVEVCLIKKKIQINWISVLPQIIILSDEKKNIFNKSIINFGKIILGQRITKSIFLQNLTKAPINIMAKKQKENDIFTFTNEKFTLKEMSKEEIVLSINGNNPVNEYTEVIQFKACNDYCIELFLICEIKSIKLQFQKTMYLFENTKVGDIINEKITMRNDENIDLYVEVVNTGYIFNVKNKKFIIKKNSYYSLNLECNCIYPINSFKRLYFLVHLNKQIFYIDVICNFSTNYQMCPISMHHIYRYKHLIHDKNTIYNSYYDKNEYIDIWDFPVEFDSYKDTPHELLSEIMDIGERDVFAVPKELDISEFEEKDLMIINKTPIEYTCVWSNALDKKIREQSIFEITPSEAQLPPLSYQKFRYPSPRPLHVDVNAYVPISTSVVKNVKNLKEKYTREIYECVVFPSNNKDYTKCNSKTLLPPLFLYVTLFQFKTKYLCETEKIDHSLLFFPRNISFQNMIEGESMYIISKFENNTDLTQIIDFTQFKNELDGIKLARKNKMENTDRAKMKAANCKYPFREPTEISYYRKFFFSPLQTESEIKIYYLVNGIEKKCLSIYVSHEINNVVLNKGEPNINLPCVSTETESAKKIPIENMTERNVLCLLIKEDLKDIVNIHIGGKDKYSEHLTEENVKEFERKDIDTNEETRSFINEENKYNFYFFCLSPFEKKNIYISAFCHSNICKSVPLLFTYLLYVNDEDMKNKFTYLKKNMKDHIKTCKQFIINVNIVKCSLILSPKIVESEPITPGRQFNAKVNFKNFEKNSPIGSVKKDGIRACSEIKPYGIRIKNEHPVRIKFRTRTEISQIDGTHIFEQEEIVEAEKYIMTKKNEDVISSFSEKYFYVSFNSKRKGRFVSSVDIILNVVMPYFQIIDINDFKTPTSVYWNMTSIDKINAYLKEHLSKIEVEYKKSQGIEHMKKLFSEFDYIEFNIGNNVLNEETYVNMVLYNPLDTPLNVHINTIRSYILPILPPYVKNQEEQLAHLLYEDNAFRNFMRCLDSCEISPMQFEIKKKSTIIVTLLYKHKYVGFHNMPLIIEAENGKIVPLNLCCLTFQPNVPPIYLMNVKDLNQHILGLKNECIINVDLLNDSELDIFYNIEKNNNFTVLNSKGELKKMEIELNINCTSKDIYKDSYKKINVFNNKCINDVDDQHIKTYCSNFIPAYSYIHAQNKLFYITPSSISIIYAPTNSLVERIVIIKNYSLSKDLKFKISNKDTLPGNILEISPSKGIIKSREQTIMRFTFILSDVLLDIEGNIQIELKFVENTSTVKSENEDTKSSVDEFIETEIEEVYEDTRENNKTKIVDAKLLSTSKKKKEKGFDDLTFSHAQKIFDNIQMFKYTYDNVNSNMLQKAVRRLYGVSNGIDEKENSKETTKQGVTQQSQFYFYIHVKLFTCNSDNAVTEKKNFENLIKTNIYPKLLYFKKYIRLPIPLEDKSKSFFKRRYLDFDKLEKWQIQNEQEDATHYKEKIIYHKRDIYCYMFSEMFKSIIKKHIKKHIAHLFEISACSIQTIDSILGEDFFDTMTRNQKTDLKAPIEEDYSFLKPTILSHFFSHIFSDVIKNLINENVTFTKKLD</sequence>
<dbReference type="InterPro" id="IPR052614">
    <property type="entry name" value="CFAP65"/>
</dbReference>
<feature type="domain" description="CFAP65-like ninth Ig-like" evidence="1">
    <location>
        <begin position="1101"/>
        <end position="1281"/>
    </location>
</feature>
<evidence type="ECO:0000259" key="1">
    <source>
        <dbReference type="Pfam" id="PF24816"/>
    </source>
</evidence>
<dbReference type="Gene3D" id="2.60.40.10">
    <property type="entry name" value="Immunoglobulins"/>
    <property type="match status" value="2"/>
</dbReference>
<dbReference type="Pfam" id="PF24816">
    <property type="entry name" value="Ig_CFAP65__9th"/>
    <property type="match status" value="1"/>
</dbReference>
<evidence type="ECO:0000313" key="5">
    <source>
        <dbReference type="Proteomes" id="UP000078560"/>
    </source>
</evidence>
<evidence type="ECO:0000313" key="3">
    <source>
        <dbReference type="EMBL" id="SBS91136.1"/>
    </source>
</evidence>
<dbReference type="InterPro" id="IPR056344">
    <property type="entry name" value="Ig_CFAP65-like_9th"/>
</dbReference>
<name>A0A1A8WGD5_PLAOA</name>
<dbReference type="EMBL" id="FLQV01000366">
    <property type="protein sequence ID" value="SBS91136.1"/>
    <property type="molecule type" value="Genomic_DNA"/>
</dbReference>
<dbReference type="Proteomes" id="UP000078560">
    <property type="component" value="Unassembled WGS sequence"/>
</dbReference>
<evidence type="ECO:0000313" key="4">
    <source>
        <dbReference type="Proteomes" id="UP000078546"/>
    </source>
</evidence>
<organism evidence="3 4">
    <name type="scientific">Plasmodium ovale curtisi</name>
    <dbReference type="NCBI Taxonomy" id="864141"/>
    <lineage>
        <taxon>Eukaryota</taxon>
        <taxon>Sar</taxon>
        <taxon>Alveolata</taxon>
        <taxon>Apicomplexa</taxon>
        <taxon>Aconoidasida</taxon>
        <taxon>Haemosporida</taxon>
        <taxon>Plasmodiidae</taxon>
        <taxon>Plasmodium</taxon>
        <taxon>Plasmodium (Plasmodium)</taxon>
    </lineage>
</organism>
<accession>A0A1A8WGD5</accession>
<dbReference type="InterPro" id="IPR013783">
    <property type="entry name" value="Ig-like_fold"/>
</dbReference>
<reference evidence="3" key="2">
    <citation type="submission" date="2016-05" db="EMBL/GenBank/DDBJ databases">
        <authorList>
            <person name="Lavstsen T."/>
            <person name="Jespersen J.S."/>
        </authorList>
    </citation>
    <scope>NUCLEOTIDE SEQUENCE [LARGE SCALE GENOMIC DNA]</scope>
</reference>